<dbReference type="OrthoDB" id="676979at2759"/>
<dbReference type="FunFam" id="3.80.10.10:FF:000383">
    <property type="entry name" value="Leucine-rich repeat receptor protein kinase EMS1"/>
    <property type="match status" value="1"/>
</dbReference>
<keyword evidence="7" id="KW-0961">Cell wall biogenesis/degradation</keyword>
<dbReference type="KEGG" id="bze:COCCADRAFT_6600"/>
<dbReference type="EMBL" id="KI964660">
    <property type="protein sequence ID" value="EUC31509.1"/>
    <property type="molecule type" value="Genomic_DNA"/>
</dbReference>
<protein>
    <recommendedName>
        <fullName evidence="8">Cell wall hydroxyproline-rich glycoprotein</fullName>
    </recommendedName>
</protein>
<keyword evidence="5" id="KW-0677">Repeat</keyword>
<accession>W6Y832</accession>
<sequence>MLSLIVSSLIALAQAAPHQPQHAAALPANLVRDLATAVAFRKTVTGPPEVLTNWTGSDICQWYGFFCAPNPDTGVLSLGSVDFNNFHLTGNLKLNHFVENLPDLALIHIVNNSFSGPIPNLKNSKYLYEVDVSDNKFSGGFPRNVLSNNGLVYLDIGNNQFTGPLPTDLMSSLPELEVLFVRVNRFSGPIPDMFANSQNLQAASFLENQFTGPIPASLTKAMSLQELSFATNNLTGTIPKGFGLLPNLTAVDFSWNQLTGTVPEDLCASKSIQYISVSGNKIDPRLGPECTKAKAKGILIN</sequence>
<proteinExistence type="predicted"/>
<dbReference type="GO" id="GO:0071555">
    <property type="term" value="P:cell wall organization"/>
    <property type="evidence" value="ECO:0007669"/>
    <property type="project" value="UniProtKB-KW"/>
</dbReference>
<keyword evidence="2" id="KW-0134">Cell wall</keyword>
<comment type="subcellular location">
    <subcellularLocation>
        <location evidence="1">Secreted</location>
        <location evidence="1">Cell wall</location>
    </subcellularLocation>
</comment>
<dbReference type="RefSeq" id="XP_007714175.1">
    <property type="nucleotide sequence ID" value="XM_007715985.1"/>
</dbReference>
<evidence type="ECO:0000256" key="9">
    <source>
        <dbReference type="SAM" id="SignalP"/>
    </source>
</evidence>
<dbReference type="InterPro" id="IPR001611">
    <property type="entry name" value="Leu-rich_rpt"/>
</dbReference>
<evidence type="ECO:0000259" key="10">
    <source>
        <dbReference type="Pfam" id="PF08263"/>
    </source>
</evidence>
<evidence type="ECO:0000256" key="6">
    <source>
        <dbReference type="ARBA" id="ARBA00023278"/>
    </source>
</evidence>
<evidence type="ECO:0000313" key="12">
    <source>
        <dbReference type="Proteomes" id="UP000053841"/>
    </source>
</evidence>
<evidence type="ECO:0000256" key="5">
    <source>
        <dbReference type="ARBA" id="ARBA00022737"/>
    </source>
</evidence>
<dbReference type="HOGENOM" id="CLU_000288_23_1_1"/>
<evidence type="ECO:0000256" key="4">
    <source>
        <dbReference type="ARBA" id="ARBA00022729"/>
    </source>
</evidence>
<dbReference type="eggNOG" id="ENOG502QQ8K">
    <property type="taxonomic scope" value="Eukaryota"/>
</dbReference>
<evidence type="ECO:0000256" key="8">
    <source>
        <dbReference type="ARBA" id="ARBA00041871"/>
    </source>
</evidence>
<dbReference type="Proteomes" id="UP000053841">
    <property type="component" value="Unassembled WGS sequence"/>
</dbReference>
<dbReference type="InterPro" id="IPR032675">
    <property type="entry name" value="LRR_dom_sf"/>
</dbReference>
<keyword evidence="6" id="KW-0379">Hydroxylation</keyword>
<dbReference type="SUPFAM" id="SSF52058">
    <property type="entry name" value="L domain-like"/>
    <property type="match status" value="1"/>
</dbReference>
<keyword evidence="4 9" id="KW-0732">Signal</keyword>
<keyword evidence="3" id="KW-0964">Secreted</keyword>
<reference evidence="11 12" key="1">
    <citation type="journal article" date="2013" name="PLoS Genet.">
        <title>Comparative genome structure, secondary metabolite, and effector coding capacity across Cochliobolus pathogens.</title>
        <authorList>
            <person name="Condon B.J."/>
            <person name="Leng Y."/>
            <person name="Wu D."/>
            <person name="Bushley K.E."/>
            <person name="Ohm R.A."/>
            <person name="Otillar R."/>
            <person name="Martin J."/>
            <person name="Schackwitz W."/>
            <person name="Grimwood J."/>
            <person name="MohdZainudin N."/>
            <person name="Xue C."/>
            <person name="Wang R."/>
            <person name="Manning V.A."/>
            <person name="Dhillon B."/>
            <person name="Tu Z.J."/>
            <person name="Steffenson B.J."/>
            <person name="Salamov A."/>
            <person name="Sun H."/>
            <person name="Lowry S."/>
            <person name="LaButti K."/>
            <person name="Han J."/>
            <person name="Copeland A."/>
            <person name="Lindquist E."/>
            <person name="Barry K."/>
            <person name="Schmutz J."/>
            <person name="Baker S.E."/>
            <person name="Ciuffetti L.M."/>
            <person name="Grigoriev I.V."/>
            <person name="Zhong S."/>
            <person name="Turgeon B.G."/>
        </authorList>
    </citation>
    <scope>NUCLEOTIDE SEQUENCE [LARGE SCALE GENOMIC DNA]</scope>
    <source>
        <strain evidence="11 12">26-R-13</strain>
    </source>
</reference>
<keyword evidence="12" id="KW-1185">Reference proteome</keyword>
<dbReference type="PANTHER" id="PTHR32093:SF128">
    <property type="entry name" value="LEUCINE-RICH REPEAT-CONTAINING N-TERMINAL PLANT-TYPE DOMAIN-CONTAINING PROTEIN"/>
    <property type="match status" value="1"/>
</dbReference>
<feature type="chain" id="PRO_5012655490" description="Cell wall hydroxyproline-rich glycoprotein" evidence="9">
    <location>
        <begin position="16"/>
        <end position="301"/>
    </location>
</feature>
<evidence type="ECO:0000256" key="7">
    <source>
        <dbReference type="ARBA" id="ARBA00023316"/>
    </source>
</evidence>
<evidence type="ECO:0000256" key="1">
    <source>
        <dbReference type="ARBA" id="ARBA00004191"/>
    </source>
</evidence>
<evidence type="ECO:0000313" key="11">
    <source>
        <dbReference type="EMBL" id="EUC31509.1"/>
    </source>
</evidence>
<dbReference type="InterPro" id="IPR051582">
    <property type="entry name" value="LRR_extensin-like_regulator"/>
</dbReference>
<dbReference type="Gene3D" id="3.80.10.10">
    <property type="entry name" value="Ribonuclease Inhibitor"/>
    <property type="match status" value="2"/>
</dbReference>
<organism evidence="11 12">
    <name type="scientific">Cochliobolus carbonum (strain 26-R-13)</name>
    <name type="common">Maize leaf spot fungus</name>
    <name type="synonym">Bipolaris zeicola</name>
    <dbReference type="NCBI Taxonomy" id="930089"/>
    <lineage>
        <taxon>Eukaryota</taxon>
        <taxon>Fungi</taxon>
        <taxon>Dikarya</taxon>
        <taxon>Ascomycota</taxon>
        <taxon>Pezizomycotina</taxon>
        <taxon>Dothideomycetes</taxon>
        <taxon>Pleosporomycetidae</taxon>
        <taxon>Pleosporales</taxon>
        <taxon>Pleosporineae</taxon>
        <taxon>Pleosporaceae</taxon>
        <taxon>Bipolaris</taxon>
    </lineage>
</organism>
<dbReference type="Pfam" id="PF00560">
    <property type="entry name" value="LRR_1"/>
    <property type="match status" value="3"/>
</dbReference>
<feature type="domain" description="Leucine-rich repeat-containing N-terminal plant-type" evidence="10">
    <location>
        <begin position="38"/>
        <end position="67"/>
    </location>
</feature>
<evidence type="ECO:0000256" key="3">
    <source>
        <dbReference type="ARBA" id="ARBA00022525"/>
    </source>
</evidence>
<dbReference type="STRING" id="930089.W6Y832"/>
<name>W6Y832_COCC2</name>
<dbReference type="PANTHER" id="PTHR32093">
    <property type="entry name" value="LEUCINE-RICH REPEAT EXTENSIN-LIKE PROTEIN 3-RELATED"/>
    <property type="match status" value="1"/>
</dbReference>
<dbReference type="InterPro" id="IPR013210">
    <property type="entry name" value="LRR_N_plant-typ"/>
</dbReference>
<dbReference type="AlphaFoldDB" id="W6Y832"/>
<evidence type="ECO:0000256" key="2">
    <source>
        <dbReference type="ARBA" id="ARBA00022512"/>
    </source>
</evidence>
<dbReference type="Pfam" id="PF08263">
    <property type="entry name" value="LRRNT_2"/>
    <property type="match status" value="1"/>
</dbReference>
<gene>
    <name evidence="11" type="ORF">COCCADRAFT_6600</name>
</gene>
<feature type="signal peptide" evidence="9">
    <location>
        <begin position="1"/>
        <end position="15"/>
    </location>
</feature>
<dbReference type="GeneID" id="19150483"/>